<dbReference type="InterPro" id="IPR011990">
    <property type="entry name" value="TPR-like_helical_dom_sf"/>
</dbReference>
<dbReference type="SUPFAM" id="SSF48452">
    <property type="entry name" value="TPR-like"/>
    <property type="match status" value="1"/>
</dbReference>
<evidence type="ECO:0000313" key="3">
    <source>
        <dbReference type="Proteomes" id="UP000460272"/>
    </source>
</evidence>
<reference evidence="2 3" key="1">
    <citation type="submission" date="2018-11" db="EMBL/GenBank/DDBJ databases">
        <title>Trebonia kvetii gen.nov., sp.nov., a novel acidophilic actinobacterium, and proposal of the new actinobacterial family Treboniaceae fam. nov.</title>
        <authorList>
            <person name="Rapoport D."/>
            <person name="Sagova-Mareckova M."/>
            <person name="Sedlacek I."/>
            <person name="Provaznik J."/>
            <person name="Kralova S."/>
            <person name="Pavlinic D."/>
            <person name="Benes V."/>
            <person name="Kopecky J."/>
        </authorList>
    </citation>
    <scope>NUCLEOTIDE SEQUENCE [LARGE SCALE GENOMIC DNA]</scope>
    <source>
        <strain evidence="2 3">15Tr583</strain>
    </source>
</reference>
<feature type="compositionally biased region" description="Low complexity" evidence="1">
    <location>
        <begin position="1"/>
        <end position="20"/>
    </location>
</feature>
<keyword evidence="3" id="KW-1185">Reference proteome</keyword>
<sequence>MSSKAGSPVRSRCSGSSGSRSGRGRLADGAPVKALRLVRQTGDRLYAGTLLTNLSDYELWIGDFDAARRHLAESIDIARTLDARHSAVIATFNLGLTEYLDGSPVAAEALFAEALDLARRMGMKRHAAYALLGLALAGRGESDPRRALDPAQVLAALGRPDAAAGRLHVDAAVPGDAMAVPLPLHLRYSLKRYSASIDLRSIPL</sequence>
<organism evidence="2 3">
    <name type="scientific">Trebonia kvetii</name>
    <dbReference type="NCBI Taxonomy" id="2480626"/>
    <lineage>
        <taxon>Bacteria</taxon>
        <taxon>Bacillati</taxon>
        <taxon>Actinomycetota</taxon>
        <taxon>Actinomycetes</taxon>
        <taxon>Streptosporangiales</taxon>
        <taxon>Treboniaceae</taxon>
        <taxon>Trebonia</taxon>
    </lineage>
</organism>
<comment type="caution">
    <text evidence="2">The sequence shown here is derived from an EMBL/GenBank/DDBJ whole genome shotgun (WGS) entry which is preliminary data.</text>
</comment>
<dbReference type="Gene3D" id="1.25.40.10">
    <property type="entry name" value="Tetratricopeptide repeat domain"/>
    <property type="match status" value="1"/>
</dbReference>
<evidence type="ECO:0000256" key="1">
    <source>
        <dbReference type="SAM" id="MobiDB-lite"/>
    </source>
</evidence>
<accession>A0A6P2BZZ3</accession>
<dbReference type="AlphaFoldDB" id="A0A6P2BZZ3"/>
<proteinExistence type="predicted"/>
<evidence type="ECO:0000313" key="2">
    <source>
        <dbReference type="EMBL" id="TVZ03761.1"/>
    </source>
</evidence>
<evidence type="ECO:0008006" key="4">
    <source>
        <dbReference type="Google" id="ProtNLM"/>
    </source>
</evidence>
<feature type="region of interest" description="Disordered" evidence="1">
    <location>
        <begin position="1"/>
        <end position="26"/>
    </location>
</feature>
<dbReference type="EMBL" id="RPFW01000003">
    <property type="protein sequence ID" value="TVZ03761.1"/>
    <property type="molecule type" value="Genomic_DNA"/>
</dbReference>
<gene>
    <name evidence="2" type="ORF">EAS64_14950</name>
</gene>
<dbReference type="Proteomes" id="UP000460272">
    <property type="component" value="Unassembled WGS sequence"/>
</dbReference>
<name>A0A6P2BZZ3_9ACTN</name>
<protein>
    <recommendedName>
        <fullName evidence="4">Tetratricopeptide repeat protein</fullName>
    </recommendedName>
</protein>